<evidence type="ECO:0000313" key="3">
    <source>
        <dbReference type="Proteomes" id="UP000001225"/>
    </source>
</evidence>
<dbReference type="Proteomes" id="UP000001225">
    <property type="component" value="Chromosome"/>
</dbReference>
<keyword evidence="2" id="KW-0436">Ligase</keyword>
<dbReference type="eggNOG" id="COG0154">
    <property type="taxonomic scope" value="Bacteria"/>
</dbReference>
<dbReference type="STRING" id="94624.Bpet0288"/>
<gene>
    <name evidence="2" type="ordered locus">Bpet0288</name>
</gene>
<dbReference type="Gene3D" id="3.90.1300.10">
    <property type="entry name" value="Amidase signature (AS) domain"/>
    <property type="match status" value="1"/>
</dbReference>
<dbReference type="InterPro" id="IPR036928">
    <property type="entry name" value="AS_sf"/>
</dbReference>
<keyword evidence="3" id="KW-1185">Reference proteome</keyword>
<dbReference type="InterPro" id="IPR023631">
    <property type="entry name" value="Amidase_dom"/>
</dbReference>
<dbReference type="PANTHER" id="PTHR42678">
    <property type="entry name" value="AMIDASE"/>
    <property type="match status" value="1"/>
</dbReference>
<dbReference type="SUPFAM" id="SSF75304">
    <property type="entry name" value="Amidase signature (AS) enzymes"/>
    <property type="match status" value="1"/>
</dbReference>
<dbReference type="GO" id="GO:0016874">
    <property type="term" value="F:ligase activity"/>
    <property type="evidence" value="ECO:0007669"/>
    <property type="project" value="UniProtKB-KW"/>
</dbReference>
<name>A9HXX6_BORPD</name>
<reference evidence="2 3" key="1">
    <citation type="journal article" date="2008" name="BMC Genomics">
        <title>The missing link: Bordetella petrii is endowed with both the metabolic versatility of environmental bacteria and virulence traits of pathogenic Bordetellae.</title>
        <authorList>
            <person name="Gross R."/>
            <person name="Guzman C.A."/>
            <person name="Sebaihia M."/>
            <person name="Martins Dos Santos V.A."/>
            <person name="Pieper D.H."/>
            <person name="Koebnik R."/>
            <person name="Lechner M."/>
            <person name="Bartels D."/>
            <person name="Buhrmester J."/>
            <person name="Choudhuri J.V."/>
            <person name="Ebensen T."/>
            <person name="Gaigalat L."/>
            <person name="Herrmann S."/>
            <person name="Khachane A.N."/>
            <person name="Larisch C."/>
            <person name="Link S."/>
            <person name="Linke B."/>
            <person name="Meyer F."/>
            <person name="Mormann S."/>
            <person name="Nakunst D."/>
            <person name="Rueckert C."/>
            <person name="Schneiker-Bekel S."/>
            <person name="Schulze K."/>
            <person name="Vorhoelter F.J."/>
            <person name="Yevsa T."/>
            <person name="Engle J.T."/>
            <person name="Goldman W.E."/>
            <person name="Puehler A."/>
            <person name="Goebel U.B."/>
            <person name="Goesmann A."/>
            <person name="Bloecker H."/>
            <person name="Kaiser O."/>
            <person name="Martinez-Arias R."/>
        </authorList>
    </citation>
    <scope>NUCLEOTIDE SEQUENCE [LARGE SCALE GENOMIC DNA]</scope>
    <source>
        <strain evidence="3">ATCC BAA-461 / DSM 12804 / CCUG 43448 / CIP 107267 / Se-1111R</strain>
    </source>
</reference>
<protein>
    <submittedName>
        <fullName evidence="2">Amidase family protein</fullName>
        <ecNumber evidence="2">6.3.5.-</ecNumber>
    </submittedName>
</protein>
<dbReference type="PANTHER" id="PTHR42678:SF34">
    <property type="entry name" value="OS04G0183300 PROTEIN"/>
    <property type="match status" value="1"/>
</dbReference>
<sequence>MVESDIATLQALMTQGVLSSQALVRAYLRRVAAYDQQGPALNAIAALHPDALRQARELDAERAAGRLRGPLHGIPVLVKDNFHVAGLPTSAGTLALADWGPGPEAGVVRRLRAAGAVILGKTTLHELACGIINISSLTGQTRNPYAPGRAPGGSSGGTAAAVAGSFAAAGLGSDTSGSIRVPAAANNLVGLRPTRGLASRAGIVPLSETQDTPGPLARSVPDLALLLDAIVGVDADDPATARAARSLPRSFHDALRPDGLAGLRIGVLDALFGTLPGEEDVSRVAYEALAAMERLGASLAGVDIPMLAALLPGSSLTPYEFRHAFANHLAAQGGAPVSGLADILRQGLHHEQLDAVLRQREALRDDDGSGRAAVLRVRNRLRRAVLACMKRHGVDVLAYPALRCRPASIGDVQAGANSQLAAATGMPALSLPAGFTRDGLPVGLELLARDHAEQQLLDCARHWELAMQPRRAPFTTPALRRGRAPAAHRGTLRLQAAGQGSARVRYEIDLPGAVLRFDAAADVQADDAVIALALHAPPSGQAVRGPIVAHLLRGQGRARGTLPLRADLVQALQGPGLELRLYTRRFPLGAAQGALTL</sequence>
<dbReference type="KEGG" id="bpt:Bpet0288"/>
<proteinExistence type="predicted"/>
<evidence type="ECO:0000313" key="2">
    <source>
        <dbReference type="EMBL" id="CAP40620.1"/>
    </source>
</evidence>
<evidence type="ECO:0000259" key="1">
    <source>
        <dbReference type="Pfam" id="PF01425"/>
    </source>
</evidence>
<accession>A9HXX6</accession>
<feature type="domain" description="Amidase" evidence="1">
    <location>
        <begin position="23"/>
        <end position="457"/>
    </location>
</feature>
<organism evidence="2 3">
    <name type="scientific">Bordetella petrii (strain ATCC BAA-461 / DSM 12804 / CCUG 43448 / CIP 107267 / Se-1111R)</name>
    <dbReference type="NCBI Taxonomy" id="340100"/>
    <lineage>
        <taxon>Bacteria</taxon>
        <taxon>Pseudomonadati</taxon>
        <taxon>Pseudomonadota</taxon>
        <taxon>Betaproteobacteria</taxon>
        <taxon>Burkholderiales</taxon>
        <taxon>Alcaligenaceae</taxon>
        <taxon>Bordetella</taxon>
    </lineage>
</organism>
<dbReference type="EMBL" id="AM902716">
    <property type="protein sequence ID" value="CAP40620.1"/>
    <property type="molecule type" value="Genomic_DNA"/>
</dbReference>
<dbReference type="EC" id="6.3.5.-" evidence="2"/>
<dbReference type="Pfam" id="PF01425">
    <property type="entry name" value="Amidase"/>
    <property type="match status" value="1"/>
</dbReference>
<dbReference type="AlphaFoldDB" id="A9HXX6"/>